<dbReference type="GO" id="GO:0042383">
    <property type="term" value="C:sarcolemma"/>
    <property type="evidence" value="ECO:0007669"/>
    <property type="project" value="UniProtKB-SubCell"/>
</dbReference>
<evidence type="ECO:0000256" key="6">
    <source>
        <dbReference type="ARBA" id="ARBA00022475"/>
    </source>
</evidence>
<reference evidence="18 19" key="1">
    <citation type="submission" date="2018-04" db="EMBL/GenBank/DDBJ databases">
        <authorList>
            <person name="Zhang X."/>
            <person name="Yuan J."/>
            <person name="Li F."/>
            <person name="Xiang J."/>
        </authorList>
    </citation>
    <scope>NUCLEOTIDE SEQUENCE [LARGE SCALE GENOMIC DNA]</scope>
    <source>
        <tissue evidence="18">Muscle</tissue>
    </source>
</reference>
<evidence type="ECO:0000256" key="7">
    <source>
        <dbReference type="ARBA" id="ARBA00022490"/>
    </source>
</evidence>
<evidence type="ECO:0000256" key="1">
    <source>
        <dbReference type="ARBA" id="ARBA00002860"/>
    </source>
</evidence>
<comment type="similarity">
    <text evidence="4">Belongs to the sarcoglycan beta/delta/gamma/zeta family.</text>
</comment>
<accession>A0A423TJK1</accession>
<evidence type="ECO:0000256" key="15">
    <source>
        <dbReference type="ARBA" id="ARBA00026041"/>
    </source>
</evidence>
<reference evidence="18 19" key="2">
    <citation type="submission" date="2019-01" db="EMBL/GenBank/DDBJ databases">
        <title>The decoding of complex shrimp genome reveals the adaptation for benthos swimmer, frequently molting mechanism and breeding impact on genome.</title>
        <authorList>
            <person name="Sun Y."/>
            <person name="Gao Y."/>
            <person name="Yu Y."/>
        </authorList>
    </citation>
    <scope>NUCLEOTIDE SEQUENCE [LARGE SCALE GENOMIC DNA]</scope>
    <source>
        <tissue evidence="18">Muscle</tissue>
    </source>
</reference>
<comment type="subcellular location">
    <subcellularLocation>
        <location evidence="3">Cell membrane</location>
        <location evidence="3">Sarcolemma</location>
        <topology evidence="3">Single-pass type II membrane protein</topology>
    </subcellularLocation>
    <subcellularLocation>
        <location evidence="2">Cytoplasm</location>
        <location evidence="2">Cytoskeleton</location>
    </subcellularLocation>
</comment>
<dbReference type="GO" id="GO:0007517">
    <property type="term" value="P:muscle organ development"/>
    <property type="evidence" value="ECO:0007669"/>
    <property type="project" value="InterPro"/>
</dbReference>
<evidence type="ECO:0000256" key="14">
    <source>
        <dbReference type="ARBA" id="ARBA00023212"/>
    </source>
</evidence>
<dbReference type="EMBL" id="QCYY01001645">
    <property type="protein sequence ID" value="ROT76557.1"/>
    <property type="molecule type" value="Genomic_DNA"/>
</dbReference>
<evidence type="ECO:0000256" key="4">
    <source>
        <dbReference type="ARBA" id="ARBA00007574"/>
    </source>
</evidence>
<dbReference type="InterPro" id="IPR006875">
    <property type="entry name" value="Sarcoglycan"/>
</dbReference>
<dbReference type="InterPro" id="IPR027659">
    <property type="entry name" value="Sgcb"/>
</dbReference>
<evidence type="ECO:0000256" key="13">
    <source>
        <dbReference type="ARBA" id="ARBA00023180"/>
    </source>
</evidence>
<evidence type="ECO:0000256" key="16">
    <source>
        <dbReference type="SAM" id="MobiDB-lite"/>
    </source>
</evidence>
<evidence type="ECO:0000256" key="10">
    <source>
        <dbReference type="ARBA" id="ARBA00022989"/>
    </source>
</evidence>
<evidence type="ECO:0000256" key="12">
    <source>
        <dbReference type="ARBA" id="ARBA00023157"/>
    </source>
</evidence>
<dbReference type="AlphaFoldDB" id="A0A423TJK1"/>
<keyword evidence="10 17" id="KW-1133">Transmembrane helix</keyword>
<dbReference type="GO" id="GO:0016012">
    <property type="term" value="C:sarcoglycan complex"/>
    <property type="evidence" value="ECO:0007669"/>
    <property type="project" value="InterPro"/>
</dbReference>
<comment type="subunit">
    <text evidence="15">Cross-link to form 2 major subcomplexes: one consisting of SGCB, SGCD and SGCG and the other consisting of SGCB and SGCD. The association between SGCB and SGCG is particularly strong while SGCA is loosely associated with the other sarcoglycans.</text>
</comment>
<proteinExistence type="inferred from homology"/>
<evidence type="ECO:0000256" key="9">
    <source>
        <dbReference type="ARBA" id="ARBA00022968"/>
    </source>
</evidence>
<evidence type="ECO:0000256" key="5">
    <source>
        <dbReference type="ARBA" id="ARBA00015329"/>
    </source>
</evidence>
<dbReference type="Pfam" id="PF04790">
    <property type="entry name" value="Sarcoglycan_1"/>
    <property type="match status" value="1"/>
</dbReference>
<comment type="function">
    <text evidence="1">Component of the sarcoglycan complex, a subcomplex of the dystrophin-glycoprotein complex which forms a link between the F-actin cytoskeleton and the extracellular matrix.</text>
</comment>
<keyword evidence="19" id="KW-1185">Reference proteome</keyword>
<evidence type="ECO:0000256" key="3">
    <source>
        <dbReference type="ARBA" id="ARBA00004274"/>
    </source>
</evidence>
<evidence type="ECO:0000256" key="2">
    <source>
        <dbReference type="ARBA" id="ARBA00004245"/>
    </source>
</evidence>
<feature type="compositionally biased region" description="Polar residues" evidence="16">
    <location>
        <begin position="26"/>
        <end position="37"/>
    </location>
</feature>
<feature type="transmembrane region" description="Helical" evidence="17">
    <location>
        <begin position="57"/>
        <end position="83"/>
    </location>
</feature>
<keyword evidence="8 17" id="KW-0812">Transmembrane</keyword>
<evidence type="ECO:0000313" key="18">
    <source>
        <dbReference type="EMBL" id="ROT76557.1"/>
    </source>
</evidence>
<dbReference type="STRING" id="6689.A0A423TJK1"/>
<evidence type="ECO:0000256" key="17">
    <source>
        <dbReference type="SAM" id="Phobius"/>
    </source>
</evidence>
<protein>
    <recommendedName>
        <fullName evidence="5">Beta-sarcoglycan</fullName>
    </recommendedName>
</protein>
<keyword evidence="11 17" id="KW-0472">Membrane</keyword>
<keyword evidence="13" id="KW-0325">Glycoprotein</keyword>
<dbReference type="PANTHER" id="PTHR21142">
    <property type="entry name" value="SARCOGLYCANS"/>
    <property type="match status" value="1"/>
</dbReference>
<organism evidence="18 19">
    <name type="scientific">Penaeus vannamei</name>
    <name type="common">Whiteleg shrimp</name>
    <name type="synonym">Litopenaeus vannamei</name>
    <dbReference type="NCBI Taxonomy" id="6689"/>
    <lineage>
        <taxon>Eukaryota</taxon>
        <taxon>Metazoa</taxon>
        <taxon>Ecdysozoa</taxon>
        <taxon>Arthropoda</taxon>
        <taxon>Crustacea</taxon>
        <taxon>Multicrustacea</taxon>
        <taxon>Malacostraca</taxon>
        <taxon>Eumalacostraca</taxon>
        <taxon>Eucarida</taxon>
        <taxon>Decapoda</taxon>
        <taxon>Dendrobranchiata</taxon>
        <taxon>Penaeoidea</taxon>
        <taxon>Penaeidae</taxon>
        <taxon>Penaeus</taxon>
    </lineage>
</organism>
<evidence type="ECO:0000256" key="8">
    <source>
        <dbReference type="ARBA" id="ARBA00022692"/>
    </source>
</evidence>
<evidence type="ECO:0000313" key="19">
    <source>
        <dbReference type="Proteomes" id="UP000283509"/>
    </source>
</evidence>
<dbReference type="Proteomes" id="UP000283509">
    <property type="component" value="Unassembled WGS sequence"/>
</dbReference>
<feature type="compositionally biased region" description="Basic and acidic residues" evidence="16">
    <location>
        <begin position="38"/>
        <end position="50"/>
    </location>
</feature>
<feature type="region of interest" description="Disordered" evidence="16">
    <location>
        <begin position="23"/>
        <end position="50"/>
    </location>
</feature>
<dbReference type="GO" id="GO:0005856">
    <property type="term" value="C:cytoskeleton"/>
    <property type="evidence" value="ECO:0007669"/>
    <property type="project" value="UniProtKB-SubCell"/>
</dbReference>
<dbReference type="OrthoDB" id="5843723at2759"/>
<sequence>MGDSAAASLLAESTSLAPSTLERATLTRQSRSTNHTTSTDREATPKRSEANRGESGFFWGLVVVLLILASGNLLLTFFAMGVLRLGYGMESIEFLPDTRATKFYGRADLGNVYKKDGIIYGYADVPFSIQGDNSKVSNVSLSLRTSSSPPSLDVGPDETEIKSVESFQVIDPDSGNTVFSTDYPNFALPQGVRNLNVVRSTAARVRSPTSSDLKIRSGSTIRLKGNEGLSFDAKKLTWSADQDIYLKSINGSIFLNAGAGYMVDVNTLPLAGDVVNENDRGQYKLCMCKSNGQLFRVPVPADNNMRRKAINCASFTNPCTGMHM</sequence>
<keyword evidence="7" id="KW-0963">Cytoplasm</keyword>
<comment type="caution">
    <text evidence="18">The sequence shown here is derived from an EMBL/GenBank/DDBJ whole genome shotgun (WGS) entry which is preliminary data.</text>
</comment>
<dbReference type="PANTHER" id="PTHR21142:SF2">
    <property type="entry name" value="BETA-SARCOGLYCAN"/>
    <property type="match status" value="1"/>
</dbReference>
<keyword evidence="12" id="KW-1015">Disulfide bond</keyword>
<gene>
    <name evidence="18" type="ORF">C7M84_004861</name>
</gene>
<evidence type="ECO:0000256" key="11">
    <source>
        <dbReference type="ARBA" id="ARBA00023136"/>
    </source>
</evidence>
<keyword evidence="6" id="KW-1003">Cell membrane</keyword>
<name>A0A423TJK1_PENVA</name>
<keyword evidence="14" id="KW-0206">Cytoskeleton</keyword>
<keyword evidence="9" id="KW-0735">Signal-anchor</keyword>